<reference evidence="6" key="2">
    <citation type="submission" date="2021-03" db="UniProtKB">
        <authorList>
            <consortium name="EnsemblPlants"/>
        </authorList>
    </citation>
    <scope>IDENTIFICATION</scope>
</reference>
<dbReference type="EnsemblPlants" id="AUR62038701-RA">
    <property type="protein sequence ID" value="AUR62038701-RA:cds"/>
    <property type="gene ID" value="AUR62038701"/>
</dbReference>
<comment type="subcellular location">
    <subcellularLocation>
        <location evidence="1">Nucleus</location>
    </subcellularLocation>
</comment>
<organism evidence="6 7">
    <name type="scientific">Chenopodium quinoa</name>
    <name type="common">Quinoa</name>
    <dbReference type="NCBI Taxonomy" id="63459"/>
    <lineage>
        <taxon>Eukaryota</taxon>
        <taxon>Viridiplantae</taxon>
        <taxon>Streptophyta</taxon>
        <taxon>Embryophyta</taxon>
        <taxon>Tracheophyta</taxon>
        <taxon>Spermatophyta</taxon>
        <taxon>Magnoliopsida</taxon>
        <taxon>eudicotyledons</taxon>
        <taxon>Gunneridae</taxon>
        <taxon>Pentapetalae</taxon>
        <taxon>Caryophyllales</taxon>
        <taxon>Chenopodiaceae</taxon>
        <taxon>Chenopodioideae</taxon>
        <taxon>Atripliceae</taxon>
        <taxon>Chenopodium</taxon>
    </lineage>
</organism>
<dbReference type="Gene3D" id="2.20.28.30">
    <property type="entry name" value="RNA polymerase ii, chain L"/>
    <property type="match status" value="1"/>
</dbReference>
<keyword evidence="2" id="KW-0479">Metal-binding</keyword>
<dbReference type="Proteomes" id="UP000596660">
    <property type="component" value="Unplaced"/>
</dbReference>
<dbReference type="Pfam" id="PF03604">
    <property type="entry name" value="Zn_ribbon_RPAB4"/>
    <property type="match status" value="1"/>
</dbReference>
<evidence type="ECO:0000313" key="7">
    <source>
        <dbReference type="Proteomes" id="UP000596660"/>
    </source>
</evidence>
<dbReference type="SUPFAM" id="SSF63393">
    <property type="entry name" value="RNA polymerase subunits"/>
    <property type="match status" value="1"/>
</dbReference>
<dbReference type="PANTHER" id="PTHR12056">
    <property type="entry name" value="DNA-DIRECTED RNA POLYMERASES I, II, AND III"/>
    <property type="match status" value="1"/>
</dbReference>
<dbReference type="GO" id="GO:0006351">
    <property type="term" value="P:DNA-templated transcription"/>
    <property type="evidence" value="ECO:0007669"/>
    <property type="project" value="InterPro"/>
</dbReference>
<keyword evidence="7" id="KW-1185">Reference proteome</keyword>
<dbReference type="PANTHER" id="PTHR12056:SF2">
    <property type="entry name" value="GEO11084P1"/>
    <property type="match status" value="1"/>
</dbReference>
<evidence type="ECO:0000256" key="4">
    <source>
        <dbReference type="ARBA" id="ARBA00023242"/>
    </source>
</evidence>
<keyword evidence="4" id="KW-0539">Nucleus</keyword>
<evidence type="ECO:0000256" key="3">
    <source>
        <dbReference type="ARBA" id="ARBA00022833"/>
    </source>
</evidence>
<dbReference type="GO" id="GO:0003677">
    <property type="term" value="F:DNA binding"/>
    <property type="evidence" value="ECO:0007669"/>
    <property type="project" value="InterPro"/>
</dbReference>
<evidence type="ECO:0000313" key="6">
    <source>
        <dbReference type="EnsemblPlants" id="AUR62038701-RA:cds"/>
    </source>
</evidence>
<sequence length="92" mass="10751">MDPQPEPVSYICGDCGQENTLKPGDVIQCRECGYRILYKKRTRRNYNLDRTTTGFSVVDELDREPPRTGTRQYRVWVRTFRYGEHAIVPHSG</sequence>
<dbReference type="InterPro" id="IPR029040">
    <property type="entry name" value="RPABC4/Spt4"/>
</dbReference>
<reference evidence="6" key="1">
    <citation type="journal article" date="2017" name="Nature">
        <title>The genome of Chenopodium quinoa.</title>
        <authorList>
            <person name="Jarvis D.E."/>
            <person name="Ho Y.S."/>
            <person name="Lightfoot D.J."/>
            <person name="Schmoeckel S.M."/>
            <person name="Li B."/>
            <person name="Borm T.J.A."/>
            <person name="Ohyanagi H."/>
            <person name="Mineta K."/>
            <person name="Michell C.T."/>
            <person name="Saber N."/>
            <person name="Kharbatia N.M."/>
            <person name="Rupper R.R."/>
            <person name="Sharp A.R."/>
            <person name="Dally N."/>
            <person name="Boughton B.A."/>
            <person name="Woo Y.H."/>
            <person name="Gao G."/>
            <person name="Schijlen E.G.W.M."/>
            <person name="Guo X."/>
            <person name="Momin A.A."/>
            <person name="Negrao S."/>
            <person name="Al-Babili S."/>
            <person name="Gehring C."/>
            <person name="Roessner U."/>
            <person name="Jung C."/>
            <person name="Murphy K."/>
            <person name="Arold S.T."/>
            <person name="Gojobori T."/>
            <person name="van der Linden C.G."/>
            <person name="van Loo E.N."/>
            <person name="Jellen E.N."/>
            <person name="Maughan P.J."/>
            <person name="Tester M."/>
        </authorList>
    </citation>
    <scope>NUCLEOTIDE SEQUENCE [LARGE SCALE GENOMIC DNA]</scope>
    <source>
        <strain evidence="6">cv. PI 614886</strain>
    </source>
</reference>
<keyword evidence="3" id="KW-0862">Zinc</keyword>
<dbReference type="GO" id="GO:0003899">
    <property type="term" value="F:DNA-directed RNA polymerase activity"/>
    <property type="evidence" value="ECO:0007669"/>
    <property type="project" value="InterPro"/>
</dbReference>
<dbReference type="InterPro" id="IPR006591">
    <property type="entry name" value="RNAP_P/RPABC4"/>
</dbReference>
<dbReference type="FunFam" id="2.20.28.30:FF:000002">
    <property type="entry name" value="DNA-directed RNA polymerases II, IV and V subunit 12"/>
    <property type="match status" value="1"/>
</dbReference>
<dbReference type="GO" id="GO:0005665">
    <property type="term" value="C:RNA polymerase II, core complex"/>
    <property type="evidence" value="ECO:0007669"/>
    <property type="project" value="TreeGrafter"/>
</dbReference>
<evidence type="ECO:0000256" key="1">
    <source>
        <dbReference type="ARBA" id="ARBA00004123"/>
    </source>
</evidence>
<proteinExistence type="inferred from homology"/>
<dbReference type="GO" id="GO:0008270">
    <property type="term" value="F:zinc ion binding"/>
    <property type="evidence" value="ECO:0007669"/>
    <property type="project" value="InterPro"/>
</dbReference>
<comment type="similarity">
    <text evidence="5">Belongs to the archaeal Rpo12/eukaryotic RPC10 RNA polymerase subunit family.</text>
</comment>
<dbReference type="AlphaFoldDB" id="A0A803N167"/>
<dbReference type="GO" id="GO:0005736">
    <property type="term" value="C:RNA polymerase I complex"/>
    <property type="evidence" value="ECO:0007669"/>
    <property type="project" value="TreeGrafter"/>
</dbReference>
<dbReference type="InterPro" id="IPR039747">
    <property type="entry name" value="RPABC4"/>
</dbReference>
<protein>
    <submittedName>
        <fullName evidence="6">Uncharacterized protein</fullName>
    </submittedName>
</protein>
<evidence type="ECO:0000256" key="2">
    <source>
        <dbReference type="ARBA" id="ARBA00022723"/>
    </source>
</evidence>
<dbReference type="SMART" id="SM00659">
    <property type="entry name" value="RPOLCX"/>
    <property type="match status" value="1"/>
</dbReference>
<evidence type="ECO:0000256" key="5">
    <source>
        <dbReference type="ARBA" id="ARBA00025770"/>
    </source>
</evidence>
<dbReference type="GO" id="GO:0005666">
    <property type="term" value="C:RNA polymerase III complex"/>
    <property type="evidence" value="ECO:0007669"/>
    <property type="project" value="TreeGrafter"/>
</dbReference>
<name>A0A803N167_CHEQI</name>
<dbReference type="Gramene" id="AUR62038701-RA">
    <property type="protein sequence ID" value="AUR62038701-RA:cds"/>
    <property type="gene ID" value="AUR62038701"/>
</dbReference>
<accession>A0A803N167</accession>